<keyword evidence="7" id="KW-1185">Reference proteome</keyword>
<feature type="region of interest" description="Disordered" evidence="4">
    <location>
        <begin position="468"/>
        <end position="499"/>
    </location>
</feature>
<accession>A0AAD5WV80</accession>
<dbReference type="Gene3D" id="1.25.10.10">
    <property type="entry name" value="Leucine-rich Repeat Variant"/>
    <property type="match status" value="2"/>
</dbReference>
<dbReference type="GO" id="GO:1990571">
    <property type="term" value="P:meiotic centromere clustering"/>
    <property type="evidence" value="ECO:0007669"/>
    <property type="project" value="UniProtKB-ARBA"/>
</dbReference>
<dbReference type="InterPro" id="IPR048492">
    <property type="entry name" value="Stu2_CTS"/>
</dbReference>
<feature type="region of interest" description="Disordered" evidence="4">
    <location>
        <begin position="180"/>
        <end position="210"/>
    </location>
</feature>
<feature type="domain" description="TOG" evidence="5">
    <location>
        <begin position="508"/>
        <end position="740"/>
    </location>
</feature>
<dbReference type="SMART" id="SM01349">
    <property type="entry name" value="TOG"/>
    <property type="match status" value="2"/>
</dbReference>
<dbReference type="AlphaFoldDB" id="A0AAD5WV80"/>
<dbReference type="GO" id="GO:0099070">
    <property type="term" value="C:static microtubule bundle"/>
    <property type="evidence" value="ECO:0007669"/>
    <property type="project" value="UniProtKB-ARBA"/>
</dbReference>
<dbReference type="GO" id="GO:0061863">
    <property type="term" value="F:microtubule plus end polymerase"/>
    <property type="evidence" value="ECO:0007669"/>
    <property type="project" value="InterPro"/>
</dbReference>
<dbReference type="InterPro" id="IPR034085">
    <property type="entry name" value="TOG"/>
</dbReference>
<keyword evidence="3" id="KW-0206">Cytoskeleton</keyword>
<protein>
    <recommendedName>
        <fullName evidence="5">TOG domain-containing protein</fullName>
    </recommendedName>
</protein>
<feature type="compositionally biased region" description="Acidic residues" evidence="4">
    <location>
        <begin position="487"/>
        <end position="499"/>
    </location>
</feature>
<proteinExistence type="predicted"/>
<feature type="compositionally biased region" description="Polar residues" evidence="4">
    <location>
        <begin position="1010"/>
        <end position="1025"/>
    </location>
</feature>
<feature type="region of interest" description="Disordered" evidence="4">
    <location>
        <begin position="1"/>
        <end position="30"/>
    </location>
</feature>
<feature type="compositionally biased region" description="Low complexity" evidence="4">
    <location>
        <begin position="863"/>
        <end position="883"/>
    </location>
</feature>
<dbReference type="GO" id="GO:0000022">
    <property type="term" value="P:mitotic spindle elongation"/>
    <property type="evidence" value="ECO:0007669"/>
    <property type="project" value="UniProtKB-ARBA"/>
</dbReference>
<feature type="region of interest" description="Disordered" evidence="4">
    <location>
        <begin position="989"/>
        <end position="1102"/>
    </location>
</feature>
<comment type="caution">
    <text evidence="6">The sequence shown here is derived from an EMBL/GenBank/DDBJ whole genome shotgun (WGS) entry which is preliminary data.</text>
</comment>
<dbReference type="GO" id="GO:0030951">
    <property type="term" value="P:establishment or maintenance of microtubule cytoskeleton polarity"/>
    <property type="evidence" value="ECO:0007669"/>
    <property type="project" value="InterPro"/>
</dbReference>
<dbReference type="InterPro" id="IPR045110">
    <property type="entry name" value="XMAP215"/>
</dbReference>
<gene>
    <name evidence="6" type="ORF">MKZ38_008272</name>
</gene>
<feature type="domain" description="TOG" evidence="5">
    <location>
        <begin position="232"/>
        <end position="465"/>
    </location>
</feature>
<evidence type="ECO:0000259" key="5">
    <source>
        <dbReference type="SMART" id="SM01349"/>
    </source>
</evidence>
<feature type="compositionally biased region" description="Pro residues" evidence="4">
    <location>
        <begin position="186"/>
        <end position="210"/>
    </location>
</feature>
<name>A0AAD5WV80_9PEZI</name>
<feature type="compositionally biased region" description="Low complexity" evidence="4">
    <location>
        <begin position="822"/>
        <end position="834"/>
    </location>
</feature>
<feature type="compositionally biased region" description="Low complexity" evidence="4">
    <location>
        <begin position="1048"/>
        <end position="1063"/>
    </location>
</feature>
<reference evidence="6" key="1">
    <citation type="submission" date="2022-07" db="EMBL/GenBank/DDBJ databases">
        <title>Draft genome sequence of Zalerion maritima ATCC 34329, a (micro)plastics degrading marine fungus.</title>
        <authorList>
            <person name="Paco A."/>
            <person name="Goncalves M.F.M."/>
            <person name="Rocha-Santos T.A.P."/>
            <person name="Alves A."/>
        </authorList>
    </citation>
    <scope>NUCLEOTIDE SEQUENCE</scope>
    <source>
        <strain evidence="6">ATCC 34329</strain>
    </source>
</reference>
<dbReference type="EMBL" id="JAKWBI020000056">
    <property type="protein sequence ID" value="KAJ2904356.1"/>
    <property type="molecule type" value="Genomic_DNA"/>
</dbReference>
<feature type="compositionally biased region" description="Pro residues" evidence="4">
    <location>
        <begin position="776"/>
        <end position="786"/>
    </location>
</feature>
<dbReference type="GO" id="GO:0051315">
    <property type="term" value="P:attachment of mitotic spindle microtubules to kinetochore"/>
    <property type="evidence" value="ECO:0007669"/>
    <property type="project" value="UniProtKB-ARBA"/>
</dbReference>
<evidence type="ECO:0000256" key="3">
    <source>
        <dbReference type="ARBA" id="ARBA00023212"/>
    </source>
</evidence>
<dbReference type="InterPro" id="IPR016024">
    <property type="entry name" value="ARM-type_fold"/>
</dbReference>
<dbReference type="GO" id="GO:0051010">
    <property type="term" value="F:microtubule plus-end binding"/>
    <property type="evidence" value="ECO:0007669"/>
    <property type="project" value="InterPro"/>
</dbReference>
<feature type="compositionally biased region" description="Polar residues" evidence="4">
    <location>
        <begin position="111"/>
        <end position="129"/>
    </location>
</feature>
<organism evidence="6 7">
    <name type="scientific">Zalerion maritima</name>
    <dbReference type="NCBI Taxonomy" id="339359"/>
    <lineage>
        <taxon>Eukaryota</taxon>
        <taxon>Fungi</taxon>
        <taxon>Dikarya</taxon>
        <taxon>Ascomycota</taxon>
        <taxon>Pezizomycotina</taxon>
        <taxon>Sordariomycetes</taxon>
        <taxon>Lulworthiomycetidae</taxon>
        <taxon>Lulworthiales</taxon>
        <taxon>Lulworthiaceae</taxon>
        <taxon>Zalerion</taxon>
    </lineage>
</organism>
<sequence length="1124" mass="121736">MPPRSPALSSPSPPALPHSGLDLAGEGKRLGVSRVRRLIKRVFSLGNIQEATENTTGTTTLKATASSSSSTIGGRNHDIFYQPVATHTPPQTPSPSRPPNRLRLRVPRAPTPSSSQRLKLHNGQSGAQRTRSRISHSFRDSLRRISRSFSPLKGKAITTAYPDDPADTYSAGYSPQRDVEAENPFFEPPQPQNSSPTLPPSPTPPVPPLPPEHLLGFLYPPTTRYGNPQFKMADQEEDFSSLPITDRFTHKIWKVRKQAYEDAAAQFSKTANDHDPAFKPFLQDSGLMKGAVMDSNVAAQQDGIAALVAFLKFGGRDQCLRTRAHTVSGLIEKGLSSTRAATKTSSLEAILLYCEIDVPGPVIEEILPVLSHKQPKVIAAAVNALTQIYHNFGCKIADPKPVLKILPKPFGHADKNVRAEATKLAVEFYRWLREAMKPMFWGDLKPTQQSDLEKQFEAIKAEAPAKQERLLRSQQEAQAAAPAGGGGEDEVDDAGEGEEEAGEINAFDLAEPQDVLKGLSDSFYDNMSSSKWKDRKEALEELFALLNVPRIKDGDFHELTRVLAKSMKDANIACVTQAAQCIEALAKGLRKGFAKYRNTVQAPIMERLKEKKVAVAEALGAALNQVFAATSLTDCLEDITSFLGHKNPQVKEGTMKFLIHCLRTTREFPAKQEITTIVEGSKKLLSEGSEALRSGGAEVLGTVMKIVGERAMNPLIDGLDDIRKAKIKEFYDKAEVKAKPPKAKPAPPPAAARAPTGGPKKMVRKGPPGTRKAAPAPAPPPAPEPAAAPMAPQPTSRAGAGSRLGKPGLKPPGMRKLGGPGAVASPRRPVAAREPSPPVEDEPIVSPPRPRIGMGKGGLAARSLAKPAAQLAPQPAASPTPSSGLSAIERAELDELRAVNERYQKQLEDVRHERSKLLSEIQELKNQNASLIEDHTRDVLSIKAKETQLVRARSDCEASEQVNERLRREMERLKRALNRQELGIQSGMASPVGVASPTHDDTGIYRDNNAYGSSGRNRMSFTSTVSEEKENGGGEPYPRSKLHSPELRAGGSYAGSTSSGRGSPIARGYRNVEDQPEPRSQIPSFGGGRQPAGGAESWKRAAEVTSQLKARIEQMKAKQGFSRQ</sequence>
<feature type="region of interest" description="Disordered" evidence="4">
    <location>
        <begin position="735"/>
        <end position="889"/>
    </location>
</feature>
<feature type="compositionally biased region" description="Pro residues" evidence="4">
    <location>
        <begin position="1"/>
        <end position="16"/>
    </location>
</feature>
<dbReference type="Pfam" id="PF21041">
    <property type="entry name" value="XMAP215_CLASP_TOG"/>
    <property type="match status" value="2"/>
</dbReference>
<dbReference type="SUPFAM" id="SSF48371">
    <property type="entry name" value="ARM repeat"/>
    <property type="match status" value="1"/>
</dbReference>
<evidence type="ECO:0000256" key="4">
    <source>
        <dbReference type="SAM" id="MobiDB-lite"/>
    </source>
</evidence>
<keyword evidence="2" id="KW-0963">Cytoplasm</keyword>
<feature type="compositionally biased region" description="Low complexity" evidence="4">
    <location>
        <begin position="751"/>
        <end position="760"/>
    </location>
</feature>
<dbReference type="GO" id="GO:0044732">
    <property type="term" value="C:mitotic spindle pole body"/>
    <property type="evidence" value="ECO:0007669"/>
    <property type="project" value="UniProtKB-ARBA"/>
</dbReference>
<dbReference type="GO" id="GO:0005881">
    <property type="term" value="C:cytoplasmic microtubule"/>
    <property type="evidence" value="ECO:0007669"/>
    <property type="project" value="UniProtKB-ARBA"/>
</dbReference>
<feature type="region of interest" description="Disordered" evidence="4">
    <location>
        <begin position="83"/>
        <end position="139"/>
    </location>
</feature>
<dbReference type="FunFam" id="1.25.10.10:FF:000019">
    <property type="entry name" value="Cytoskeleton-associated protein 5"/>
    <property type="match status" value="1"/>
</dbReference>
<dbReference type="GO" id="GO:0046785">
    <property type="term" value="P:microtubule polymerization"/>
    <property type="evidence" value="ECO:0007669"/>
    <property type="project" value="InterPro"/>
</dbReference>
<dbReference type="GO" id="GO:1990498">
    <property type="term" value="C:mitotic spindle microtubule"/>
    <property type="evidence" value="ECO:0007669"/>
    <property type="project" value="UniProtKB-ARBA"/>
</dbReference>
<dbReference type="PANTHER" id="PTHR12609">
    <property type="entry name" value="MICROTUBULE ASSOCIATED PROTEIN XMAP215"/>
    <property type="match status" value="1"/>
</dbReference>
<dbReference type="InterPro" id="IPR048491">
    <property type="entry name" value="XMAP215_CLASP_TOG"/>
</dbReference>
<evidence type="ECO:0000256" key="1">
    <source>
        <dbReference type="ARBA" id="ARBA00004317"/>
    </source>
</evidence>
<dbReference type="Pfam" id="PF21042">
    <property type="entry name" value="Stu2_CTS"/>
    <property type="match status" value="1"/>
</dbReference>
<dbReference type="InterPro" id="IPR011989">
    <property type="entry name" value="ARM-like"/>
</dbReference>
<dbReference type="Proteomes" id="UP001201980">
    <property type="component" value="Unassembled WGS sequence"/>
</dbReference>
<evidence type="ECO:0000256" key="2">
    <source>
        <dbReference type="ARBA" id="ARBA00022490"/>
    </source>
</evidence>
<evidence type="ECO:0000313" key="6">
    <source>
        <dbReference type="EMBL" id="KAJ2904356.1"/>
    </source>
</evidence>
<evidence type="ECO:0000313" key="7">
    <source>
        <dbReference type="Proteomes" id="UP001201980"/>
    </source>
</evidence>
<dbReference type="FunFam" id="1.25.10.10:FF:000282">
    <property type="entry name" value="Spindle pole body component"/>
    <property type="match status" value="1"/>
</dbReference>
<dbReference type="GO" id="GO:0000776">
    <property type="term" value="C:kinetochore"/>
    <property type="evidence" value="ECO:0007669"/>
    <property type="project" value="UniProtKB-ARBA"/>
</dbReference>
<comment type="subcellular location">
    <subcellularLocation>
        <location evidence="1">Cytoplasm</location>
        <location evidence="1">Cytoskeleton</location>
        <location evidence="1">Microtubule organizing center</location>
        <location evidence="1">Spindle pole body</location>
    </subcellularLocation>
</comment>